<dbReference type="GO" id="GO:0003677">
    <property type="term" value="F:DNA binding"/>
    <property type="evidence" value="ECO:0007669"/>
    <property type="project" value="InterPro"/>
</dbReference>
<dbReference type="GO" id="GO:0006313">
    <property type="term" value="P:DNA transposition"/>
    <property type="evidence" value="ECO:0007669"/>
    <property type="project" value="InterPro"/>
</dbReference>
<organism evidence="2">
    <name type="scientific">hydrocarbon metagenome</name>
    <dbReference type="NCBI Taxonomy" id="938273"/>
    <lineage>
        <taxon>unclassified sequences</taxon>
        <taxon>metagenomes</taxon>
        <taxon>ecological metagenomes</taxon>
    </lineage>
</organism>
<dbReference type="GO" id="GO:0004803">
    <property type="term" value="F:transposase activity"/>
    <property type="evidence" value="ECO:0007669"/>
    <property type="project" value="InterPro"/>
</dbReference>
<protein>
    <submittedName>
        <fullName evidence="2">Mobile element protein</fullName>
    </submittedName>
</protein>
<accession>A0A0W8E233</accession>
<sequence length="290" mass="32185">MANLQTLCRTLHHCSEQKVATLNQLVAALDQVWFGFTKIFPNVSSKTSMEFLTHYPSPAAFLSASQETVIRLIMANSKRGQAYAEKKYASLKQSAHEAQITGIQSQALFTCISVFVSSMKHTIEQMNRLNQEIEALSTHIPDIALLKSIPGLGENLAPLIAAEIGGIHRFKKAKQLVAYCGVDPSVRQSGNFTGTHNKVTKRGSPYLRRALYIAATVAIRKAANGSMVNPVLYDYYQEKTKSKAKKQALGAVMNKLLRIIFSVLKNQKPFVLITPEEQRARFNKKLAFVA</sequence>
<dbReference type="InterPro" id="IPR003346">
    <property type="entry name" value="Transposase_20"/>
</dbReference>
<proteinExistence type="predicted"/>
<dbReference type="PANTHER" id="PTHR33055">
    <property type="entry name" value="TRANSPOSASE FOR INSERTION SEQUENCE ELEMENT IS1111A"/>
    <property type="match status" value="1"/>
</dbReference>
<evidence type="ECO:0000259" key="1">
    <source>
        <dbReference type="Pfam" id="PF02371"/>
    </source>
</evidence>
<comment type="caution">
    <text evidence="2">The sequence shown here is derived from an EMBL/GenBank/DDBJ whole genome shotgun (WGS) entry which is preliminary data.</text>
</comment>
<dbReference type="PANTHER" id="PTHR33055:SF13">
    <property type="entry name" value="TRANSPOSASE"/>
    <property type="match status" value="1"/>
</dbReference>
<dbReference type="AlphaFoldDB" id="A0A0W8E233"/>
<evidence type="ECO:0000313" key="2">
    <source>
        <dbReference type="EMBL" id="KUG02454.1"/>
    </source>
</evidence>
<reference evidence="2" key="1">
    <citation type="journal article" date="2015" name="Proc. Natl. Acad. Sci. U.S.A.">
        <title>Networks of energetic and metabolic interactions define dynamics in microbial communities.</title>
        <authorList>
            <person name="Embree M."/>
            <person name="Liu J.K."/>
            <person name="Al-Bassam M.M."/>
            <person name="Zengler K."/>
        </authorList>
    </citation>
    <scope>NUCLEOTIDE SEQUENCE</scope>
</reference>
<name>A0A0W8E233_9ZZZZ</name>
<gene>
    <name evidence="2" type="ORF">ASZ90_020086</name>
</gene>
<feature type="domain" description="Transposase IS116/IS110/IS902 C-terminal" evidence="1">
    <location>
        <begin position="144"/>
        <end position="222"/>
    </location>
</feature>
<dbReference type="EMBL" id="LNQE01001918">
    <property type="protein sequence ID" value="KUG02454.1"/>
    <property type="molecule type" value="Genomic_DNA"/>
</dbReference>
<dbReference type="NCBIfam" id="NF033542">
    <property type="entry name" value="transpos_IS110"/>
    <property type="match status" value="1"/>
</dbReference>
<dbReference type="InterPro" id="IPR047650">
    <property type="entry name" value="Transpos_IS110"/>
</dbReference>
<dbReference type="Pfam" id="PF02371">
    <property type="entry name" value="Transposase_20"/>
    <property type="match status" value="1"/>
</dbReference>